<protein>
    <submittedName>
        <fullName evidence="2">IS3 family transposase</fullName>
    </submittedName>
</protein>
<dbReference type="EMBL" id="NVWI01000015">
    <property type="protein sequence ID" value="PCJ39408.1"/>
    <property type="molecule type" value="Genomic_DNA"/>
</dbReference>
<proteinExistence type="predicted"/>
<dbReference type="Gene3D" id="3.30.420.10">
    <property type="entry name" value="Ribonuclease H-like superfamily/Ribonuclease H"/>
    <property type="match status" value="1"/>
</dbReference>
<evidence type="ECO:0000313" key="3">
    <source>
        <dbReference type="Proteomes" id="UP000228987"/>
    </source>
</evidence>
<dbReference type="InterPro" id="IPR050900">
    <property type="entry name" value="Transposase_IS3/IS150/IS904"/>
</dbReference>
<dbReference type="GO" id="GO:0015074">
    <property type="term" value="P:DNA integration"/>
    <property type="evidence" value="ECO:0007669"/>
    <property type="project" value="InterPro"/>
</dbReference>
<evidence type="ECO:0000313" key="2">
    <source>
        <dbReference type="EMBL" id="PCJ39408.1"/>
    </source>
</evidence>
<dbReference type="PROSITE" id="PS50994">
    <property type="entry name" value="INTEGRASE"/>
    <property type="match status" value="1"/>
</dbReference>
<reference evidence="3" key="1">
    <citation type="submission" date="2017-08" db="EMBL/GenBank/DDBJ databases">
        <title>A dynamic microbial community with high functional redundancy inhabits the cold, oxic subseafloor aquifer.</title>
        <authorList>
            <person name="Tully B.J."/>
            <person name="Wheat C.G."/>
            <person name="Glazer B.T."/>
            <person name="Huber J.A."/>
        </authorList>
    </citation>
    <scope>NUCLEOTIDE SEQUENCE [LARGE SCALE GENOMIC DNA]</scope>
</reference>
<dbReference type="Pfam" id="PF00665">
    <property type="entry name" value="rve"/>
    <property type="match status" value="1"/>
</dbReference>
<dbReference type="SUPFAM" id="SSF53098">
    <property type="entry name" value="Ribonuclease H-like"/>
    <property type="match status" value="1"/>
</dbReference>
<dbReference type="GO" id="GO:0003676">
    <property type="term" value="F:nucleic acid binding"/>
    <property type="evidence" value="ECO:0007669"/>
    <property type="project" value="InterPro"/>
</dbReference>
<sequence length="287" mass="33224">MKYAFIRQQSNSYSILLLCQVLGVSTSGYYDWRFRPESNRAKTNRRLLTKIQCFHKASHGIYGSPRIHQDLLTSGEVVGIHRVARLMKRADIQAKTARKFVITTDSKNTLAPAPDYLEQNFYTQQKNQAWVSDTTFIATRQGWLYLAVVLDLFSRQVIGWAMGDKNNRQLVIDALTMAVWRRGKTRDVIVHSDQGSTYASGDYRQLLIDNGLIGSMSRKGECLDNAVAESFFGTLKTEWVDHQDYRTKQQAKQSLFEYIEVFYNRQRRHSYLGYLSPVEFERLYASQ</sequence>
<dbReference type="InterPro" id="IPR001584">
    <property type="entry name" value="Integrase_cat-core"/>
</dbReference>
<dbReference type="InterPro" id="IPR025948">
    <property type="entry name" value="HTH-like_dom"/>
</dbReference>
<comment type="caution">
    <text evidence="2">The sequence shown here is derived from an EMBL/GenBank/DDBJ whole genome shotgun (WGS) entry which is preliminary data.</text>
</comment>
<dbReference type="PANTHER" id="PTHR46889">
    <property type="entry name" value="TRANSPOSASE INSF FOR INSERTION SEQUENCE IS3B-RELATED"/>
    <property type="match status" value="1"/>
</dbReference>
<name>A0A2A5C7F6_9GAMM</name>
<evidence type="ECO:0000259" key="1">
    <source>
        <dbReference type="PROSITE" id="PS50994"/>
    </source>
</evidence>
<dbReference type="AlphaFoldDB" id="A0A2A5C7F6"/>
<dbReference type="Pfam" id="PF13333">
    <property type="entry name" value="rve_2"/>
    <property type="match status" value="1"/>
</dbReference>
<dbReference type="Proteomes" id="UP000228987">
    <property type="component" value="Unassembled WGS sequence"/>
</dbReference>
<feature type="domain" description="Integrase catalytic" evidence="1">
    <location>
        <begin position="110"/>
        <end position="285"/>
    </location>
</feature>
<gene>
    <name evidence="2" type="ORF">COA71_14180</name>
</gene>
<accession>A0A2A5C7F6</accession>
<organism evidence="2 3">
    <name type="scientific">SAR86 cluster bacterium</name>
    <dbReference type="NCBI Taxonomy" id="2030880"/>
    <lineage>
        <taxon>Bacteria</taxon>
        <taxon>Pseudomonadati</taxon>
        <taxon>Pseudomonadota</taxon>
        <taxon>Gammaproteobacteria</taxon>
        <taxon>SAR86 cluster</taxon>
    </lineage>
</organism>
<dbReference type="PANTHER" id="PTHR46889:SF4">
    <property type="entry name" value="TRANSPOSASE INSO FOR INSERTION SEQUENCE ELEMENT IS911B-RELATED"/>
    <property type="match status" value="1"/>
</dbReference>
<dbReference type="InterPro" id="IPR012337">
    <property type="entry name" value="RNaseH-like_sf"/>
</dbReference>
<dbReference type="NCBIfam" id="NF033516">
    <property type="entry name" value="transpos_IS3"/>
    <property type="match status" value="1"/>
</dbReference>
<dbReference type="Pfam" id="PF13276">
    <property type="entry name" value="HTH_21"/>
    <property type="match status" value="1"/>
</dbReference>
<dbReference type="InterPro" id="IPR048020">
    <property type="entry name" value="Transpos_IS3"/>
</dbReference>
<dbReference type="InterPro" id="IPR036397">
    <property type="entry name" value="RNaseH_sf"/>
</dbReference>